<reference evidence="6" key="2">
    <citation type="submission" date="2021-01" db="EMBL/GenBank/DDBJ databases">
        <authorList>
            <person name="Hahn C.R."/>
            <person name="Youssef N.H."/>
            <person name="Elshahed M."/>
        </authorList>
    </citation>
    <scope>NUCLEOTIDE SEQUENCE</scope>
    <source>
        <strain evidence="6">Zod_Metabat.24</strain>
    </source>
</reference>
<comment type="caution">
    <text evidence="6">The sequence shown here is derived from an EMBL/GenBank/DDBJ whole genome shotgun (WGS) entry which is preliminary data.</text>
</comment>
<keyword evidence="4" id="KW-0408">Iron</keyword>
<dbReference type="AlphaFoldDB" id="A0A9D8PLR9"/>
<name>A0A9D8PLR9_9DELT</name>
<dbReference type="SMART" id="SM00903">
    <property type="entry name" value="Flavin_Reduct"/>
    <property type="match status" value="1"/>
</dbReference>
<dbReference type="InterPro" id="IPR024935">
    <property type="entry name" value="Rubredoxin_dom"/>
</dbReference>
<dbReference type="InterPro" id="IPR050526">
    <property type="entry name" value="Rubredoxin_ET"/>
</dbReference>
<proteinExistence type="predicted"/>
<dbReference type="Gene3D" id="2.20.28.10">
    <property type="match status" value="1"/>
</dbReference>
<dbReference type="Pfam" id="PF00301">
    <property type="entry name" value="Rubredoxin"/>
    <property type="match status" value="1"/>
</dbReference>
<dbReference type="InterPro" id="IPR002563">
    <property type="entry name" value="Flavin_Rdtase-like_dom"/>
</dbReference>
<gene>
    <name evidence="6" type="ORF">JW984_06520</name>
</gene>
<protein>
    <submittedName>
        <fullName evidence="6">Rubredoxin</fullName>
    </submittedName>
</protein>
<dbReference type="GO" id="GO:0043448">
    <property type="term" value="P:alkane catabolic process"/>
    <property type="evidence" value="ECO:0007669"/>
    <property type="project" value="TreeGrafter"/>
</dbReference>
<dbReference type="Gene3D" id="2.30.110.10">
    <property type="entry name" value="Electron Transport, Fmn-binding Protein, Chain A"/>
    <property type="match status" value="1"/>
</dbReference>
<dbReference type="PROSITE" id="PS50903">
    <property type="entry name" value="RUBREDOXIN_LIKE"/>
    <property type="match status" value="1"/>
</dbReference>
<dbReference type="InterPro" id="IPR012349">
    <property type="entry name" value="Split_barrel_FMN-bd"/>
</dbReference>
<feature type="domain" description="Rubredoxin-like" evidence="5">
    <location>
        <begin position="182"/>
        <end position="233"/>
    </location>
</feature>
<dbReference type="Pfam" id="PF01613">
    <property type="entry name" value="Flavin_Reduct"/>
    <property type="match status" value="1"/>
</dbReference>
<dbReference type="Proteomes" id="UP000809273">
    <property type="component" value="Unassembled WGS sequence"/>
</dbReference>
<dbReference type="EMBL" id="JAFGIX010000030">
    <property type="protein sequence ID" value="MBN1572836.1"/>
    <property type="molecule type" value="Genomic_DNA"/>
</dbReference>
<keyword evidence="2" id="KW-0479">Metal-binding</keyword>
<dbReference type="PANTHER" id="PTHR47627:SF1">
    <property type="entry name" value="RUBREDOXIN-1-RELATED"/>
    <property type="match status" value="1"/>
</dbReference>
<reference evidence="6" key="1">
    <citation type="journal article" date="2021" name="Environ. Microbiol.">
        <title>Genomic characterization of three novel Desulfobacterota classes expand the metabolic and phylogenetic diversity of the phylum.</title>
        <authorList>
            <person name="Murphy C.L."/>
            <person name="Biggerstaff J."/>
            <person name="Eichhorn A."/>
            <person name="Ewing E."/>
            <person name="Shahan R."/>
            <person name="Soriano D."/>
            <person name="Stewart S."/>
            <person name="VanMol K."/>
            <person name="Walker R."/>
            <person name="Walters P."/>
            <person name="Elshahed M.S."/>
            <person name="Youssef N.H."/>
        </authorList>
    </citation>
    <scope>NUCLEOTIDE SEQUENCE</scope>
    <source>
        <strain evidence="6">Zod_Metabat.24</strain>
    </source>
</reference>
<accession>A0A9D8PLR9</accession>
<evidence type="ECO:0000313" key="7">
    <source>
        <dbReference type="Proteomes" id="UP000809273"/>
    </source>
</evidence>
<dbReference type="GO" id="GO:0010181">
    <property type="term" value="F:FMN binding"/>
    <property type="evidence" value="ECO:0007669"/>
    <property type="project" value="InterPro"/>
</dbReference>
<keyword evidence="1" id="KW-0813">Transport</keyword>
<keyword evidence="3" id="KW-0249">Electron transport</keyword>
<dbReference type="GO" id="GO:0009055">
    <property type="term" value="F:electron transfer activity"/>
    <property type="evidence" value="ECO:0007669"/>
    <property type="project" value="TreeGrafter"/>
</dbReference>
<evidence type="ECO:0000313" key="6">
    <source>
        <dbReference type="EMBL" id="MBN1572836.1"/>
    </source>
</evidence>
<evidence type="ECO:0000256" key="2">
    <source>
        <dbReference type="ARBA" id="ARBA00022723"/>
    </source>
</evidence>
<dbReference type="FunFam" id="2.20.28.10:FF:000001">
    <property type="entry name" value="Rubredoxin"/>
    <property type="match status" value="1"/>
</dbReference>
<evidence type="ECO:0000259" key="5">
    <source>
        <dbReference type="PROSITE" id="PS50903"/>
    </source>
</evidence>
<dbReference type="GO" id="GO:0016646">
    <property type="term" value="F:oxidoreductase activity, acting on the CH-NH group of donors, NAD or NADP as acceptor"/>
    <property type="evidence" value="ECO:0007669"/>
    <property type="project" value="UniProtKB-ARBA"/>
</dbReference>
<dbReference type="InterPro" id="IPR024934">
    <property type="entry name" value="Rubredoxin-like_dom"/>
</dbReference>
<dbReference type="CDD" id="cd00730">
    <property type="entry name" value="rubredoxin"/>
    <property type="match status" value="1"/>
</dbReference>
<evidence type="ECO:0000256" key="4">
    <source>
        <dbReference type="ARBA" id="ARBA00023004"/>
    </source>
</evidence>
<evidence type="ECO:0000256" key="1">
    <source>
        <dbReference type="ARBA" id="ARBA00022448"/>
    </source>
</evidence>
<dbReference type="InterPro" id="IPR018527">
    <property type="entry name" value="Rubredoxin_Fe_BS"/>
</dbReference>
<dbReference type="NCBIfam" id="NF045768">
    <property type="entry name" value="RubredRD"/>
    <property type="match status" value="1"/>
</dbReference>
<evidence type="ECO:0000256" key="3">
    <source>
        <dbReference type="ARBA" id="ARBA00022982"/>
    </source>
</evidence>
<dbReference type="SUPFAM" id="SSF57802">
    <property type="entry name" value="Rubredoxin-like"/>
    <property type="match status" value="1"/>
</dbReference>
<dbReference type="PROSITE" id="PS00202">
    <property type="entry name" value="RUBREDOXIN"/>
    <property type="match status" value="1"/>
</dbReference>
<dbReference type="SUPFAM" id="SSF50475">
    <property type="entry name" value="FMN-binding split barrel"/>
    <property type="match status" value="1"/>
</dbReference>
<dbReference type="PANTHER" id="PTHR47627">
    <property type="entry name" value="RUBREDOXIN"/>
    <property type="match status" value="1"/>
</dbReference>
<sequence length="234" mass="25823">MNTKALHKISYGMYILTSKKGDKINGQIANAVIQATSEPVTVIVCVNKQNFTHECMEISKVFTLSILAEDAPIKLIGNFGFKCGRDIDKFEGINYKLGQNGVPIVLDNVVAFLEFELINQIDVGSHTIFVGVFINGDILSEENPMTYAYYHYIKGGKVSKNAPHYIKAENENSSKAKGDAKMDKYVCTVCGYIYDPAEGDPEGGIEPGTPFEKLPDDWVCPVCGASKDEFEKEE</sequence>
<dbReference type="PRINTS" id="PR00163">
    <property type="entry name" value="RUBREDOXIN"/>
</dbReference>
<organism evidence="6 7">
    <name type="scientific">Candidatus Zymogenus saltonus</name>
    <dbReference type="NCBI Taxonomy" id="2844893"/>
    <lineage>
        <taxon>Bacteria</taxon>
        <taxon>Deltaproteobacteria</taxon>
        <taxon>Candidatus Zymogenia</taxon>
        <taxon>Candidatus Zymogeniales</taxon>
        <taxon>Candidatus Zymogenaceae</taxon>
        <taxon>Candidatus Zymogenus</taxon>
    </lineage>
</organism>
<dbReference type="GO" id="GO:0005506">
    <property type="term" value="F:iron ion binding"/>
    <property type="evidence" value="ECO:0007669"/>
    <property type="project" value="InterPro"/>
</dbReference>